<feature type="transmembrane region" description="Helical" evidence="7">
    <location>
        <begin position="150"/>
        <end position="171"/>
    </location>
</feature>
<feature type="transmembrane region" description="Helical" evidence="7">
    <location>
        <begin position="411"/>
        <end position="432"/>
    </location>
</feature>
<feature type="transmembrane region" description="Helical" evidence="7">
    <location>
        <begin position="323"/>
        <end position="343"/>
    </location>
</feature>
<dbReference type="Gene3D" id="1.20.1250.20">
    <property type="entry name" value="MFS general substrate transporter like domains"/>
    <property type="match status" value="1"/>
</dbReference>
<feature type="region of interest" description="Disordered" evidence="6">
    <location>
        <begin position="514"/>
        <end position="569"/>
    </location>
</feature>
<dbReference type="Gene3D" id="1.20.1720.10">
    <property type="entry name" value="Multidrug resistance protein D"/>
    <property type="match status" value="1"/>
</dbReference>
<feature type="transmembrane region" description="Helical" evidence="7">
    <location>
        <begin position="483"/>
        <end position="503"/>
    </location>
</feature>
<comment type="subcellular location">
    <subcellularLocation>
        <location evidence="1">Membrane</location>
        <topology evidence="1">Multi-pass membrane protein</topology>
    </subcellularLocation>
</comment>
<evidence type="ECO:0000313" key="10">
    <source>
        <dbReference type="Proteomes" id="UP001174694"/>
    </source>
</evidence>
<dbReference type="CDD" id="cd17502">
    <property type="entry name" value="MFS_Azr1_MDR_like"/>
    <property type="match status" value="1"/>
</dbReference>
<accession>A0AA38VIY3</accession>
<feature type="transmembrane region" description="Helical" evidence="7">
    <location>
        <begin position="290"/>
        <end position="311"/>
    </location>
</feature>
<proteinExistence type="predicted"/>
<feature type="transmembrane region" description="Helical" evidence="7">
    <location>
        <begin position="114"/>
        <end position="138"/>
    </location>
</feature>
<comment type="caution">
    <text evidence="9">The sequence shown here is derived from an EMBL/GenBank/DDBJ whole genome shotgun (WGS) entry which is preliminary data.</text>
</comment>
<keyword evidence="4 7" id="KW-1133">Transmembrane helix</keyword>
<evidence type="ECO:0000256" key="3">
    <source>
        <dbReference type="ARBA" id="ARBA00022692"/>
    </source>
</evidence>
<keyword evidence="2" id="KW-0813">Transport</keyword>
<dbReference type="InterPro" id="IPR036259">
    <property type="entry name" value="MFS_trans_sf"/>
</dbReference>
<dbReference type="GO" id="GO:0005886">
    <property type="term" value="C:plasma membrane"/>
    <property type="evidence" value="ECO:0007669"/>
    <property type="project" value="TreeGrafter"/>
</dbReference>
<dbReference type="EMBL" id="JANBVO010000044">
    <property type="protein sequence ID" value="KAJ9134321.1"/>
    <property type="molecule type" value="Genomic_DNA"/>
</dbReference>
<evidence type="ECO:0000256" key="5">
    <source>
        <dbReference type="ARBA" id="ARBA00023136"/>
    </source>
</evidence>
<feature type="domain" description="Major facilitator superfamily (MFS) profile" evidence="8">
    <location>
        <begin position="24"/>
        <end position="513"/>
    </location>
</feature>
<organism evidence="9 10">
    <name type="scientific">Pleurostoma richardsiae</name>
    <dbReference type="NCBI Taxonomy" id="41990"/>
    <lineage>
        <taxon>Eukaryota</taxon>
        <taxon>Fungi</taxon>
        <taxon>Dikarya</taxon>
        <taxon>Ascomycota</taxon>
        <taxon>Pezizomycotina</taxon>
        <taxon>Sordariomycetes</taxon>
        <taxon>Sordariomycetidae</taxon>
        <taxon>Calosphaeriales</taxon>
        <taxon>Pleurostomataceae</taxon>
        <taxon>Pleurostoma</taxon>
    </lineage>
</organism>
<keyword evidence="10" id="KW-1185">Reference proteome</keyword>
<feature type="compositionally biased region" description="Basic and acidic residues" evidence="6">
    <location>
        <begin position="514"/>
        <end position="540"/>
    </location>
</feature>
<feature type="transmembrane region" description="Helical" evidence="7">
    <location>
        <begin position="218"/>
        <end position="237"/>
    </location>
</feature>
<feature type="transmembrane region" description="Helical" evidence="7">
    <location>
        <begin position="249"/>
        <end position="269"/>
    </location>
</feature>
<name>A0AA38VIY3_9PEZI</name>
<dbReference type="InterPro" id="IPR011701">
    <property type="entry name" value="MFS"/>
</dbReference>
<dbReference type="PANTHER" id="PTHR23501:SF153">
    <property type="entry name" value="AFLATOXIN EFFLUX PUMP, PUTATIVE-RELATED"/>
    <property type="match status" value="1"/>
</dbReference>
<evidence type="ECO:0000259" key="8">
    <source>
        <dbReference type="PROSITE" id="PS50850"/>
    </source>
</evidence>
<keyword evidence="5 7" id="KW-0472">Membrane</keyword>
<feature type="transmembrane region" description="Helical" evidence="7">
    <location>
        <begin position="177"/>
        <end position="197"/>
    </location>
</feature>
<dbReference type="InterPro" id="IPR020846">
    <property type="entry name" value="MFS_dom"/>
</dbReference>
<evidence type="ECO:0000256" key="4">
    <source>
        <dbReference type="ARBA" id="ARBA00022989"/>
    </source>
</evidence>
<evidence type="ECO:0000256" key="2">
    <source>
        <dbReference type="ARBA" id="ARBA00022448"/>
    </source>
</evidence>
<feature type="transmembrane region" description="Helical" evidence="7">
    <location>
        <begin position="59"/>
        <end position="77"/>
    </location>
</feature>
<protein>
    <submittedName>
        <fullName evidence="9">MFS general substrate transporter</fullName>
    </submittedName>
</protein>
<feature type="transmembrane region" description="Helical" evidence="7">
    <location>
        <begin position="21"/>
        <end position="47"/>
    </location>
</feature>
<sequence>MASPAPGMEPTDFVYPAGFRLALILISMFVGMFLVALDKLIISTAISQITNDFNSTNDIGWYGTAYLLTNCAFLLVFGKVYTIVNVKTTFLAAVVLFEVGSAICGAAPTSVAFIVGRAIAGLGAGGVQSGVIVIIVYAVPLQKRPQYQGLFGAVYGIASVLGPLVGGAFTTNVTWRWCFYINLPLGGVVLVFVFFFLRIPSESNSTDTLKDKLLQLNAEGLVALLPGVICLCLALQWGGFTYSWSDGRIIALLVIAFVLLIAFVFIQIWKPERATVPPRIFIQRSIGSGFFVSCCLGAHQTLLLYYLPIWFQAIKGDSAVESGIHLLPQVIALVLASVVTGVLTSRIGYYTPFLLFGICIAAVGAGLLNTLGINTTVGQWIGYQILYGWGFGACTQAPNMAAQTVLPRNEVSIGAALMLFAQTLFGAIFVSIGQNVLDGQLAKRLAGITNITPQQIQNAGATGLLKIIPAQYHTAALEAYNDSLRVCFRVALIMACLCIFGGLGMEWRSVKKQEEPLTKQPESEHALEEGKSRSDSRGTEAHGAQADNSTVAAVDKEGEQYPMTTLRHE</sequence>
<feature type="transmembrane region" description="Helical" evidence="7">
    <location>
        <begin position="350"/>
        <end position="368"/>
    </location>
</feature>
<evidence type="ECO:0000256" key="6">
    <source>
        <dbReference type="SAM" id="MobiDB-lite"/>
    </source>
</evidence>
<dbReference type="FunFam" id="1.20.1720.10:FF:000012">
    <property type="entry name" value="MFS toxin efflux pump (AflT)"/>
    <property type="match status" value="1"/>
</dbReference>
<dbReference type="PANTHER" id="PTHR23501">
    <property type="entry name" value="MAJOR FACILITATOR SUPERFAMILY"/>
    <property type="match status" value="1"/>
</dbReference>
<dbReference type="GO" id="GO:0022857">
    <property type="term" value="F:transmembrane transporter activity"/>
    <property type="evidence" value="ECO:0007669"/>
    <property type="project" value="InterPro"/>
</dbReference>
<dbReference type="AlphaFoldDB" id="A0AA38VIY3"/>
<gene>
    <name evidence="9" type="ORF">NKR23_g10182</name>
</gene>
<evidence type="ECO:0000256" key="1">
    <source>
        <dbReference type="ARBA" id="ARBA00004141"/>
    </source>
</evidence>
<dbReference type="Proteomes" id="UP001174694">
    <property type="component" value="Unassembled WGS sequence"/>
</dbReference>
<dbReference type="PROSITE" id="PS50850">
    <property type="entry name" value="MFS"/>
    <property type="match status" value="1"/>
</dbReference>
<dbReference type="FunFam" id="1.20.1250.20:FF:000196">
    <property type="entry name" value="MFS toxin efflux pump (AflT)"/>
    <property type="match status" value="1"/>
</dbReference>
<feature type="transmembrane region" description="Helical" evidence="7">
    <location>
        <begin position="380"/>
        <end position="399"/>
    </location>
</feature>
<dbReference type="SUPFAM" id="SSF103473">
    <property type="entry name" value="MFS general substrate transporter"/>
    <property type="match status" value="1"/>
</dbReference>
<evidence type="ECO:0000256" key="7">
    <source>
        <dbReference type="SAM" id="Phobius"/>
    </source>
</evidence>
<evidence type="ECO:0000313" key="9">
    <source>
        <dbReference type="EMBL" id="KAJ9134321.1"/>
    </source>
</evidence>
<dbReference type="Pfam" id="PF07690">
    <property type="entry name" value="MFS_1"/>
    <property type="match status" value="1"/>
</dbReference>
<feature type="transmembrane region" description="Helical" evidence="7">
    <location>
        <begin position="89"/>
        <end position="108"/>
    </location>
</feature>
<keyword evidence="3 7" id="KW-0812">Transmembrane</keyword>
<reference evidence="9" key="1">
    <citation type="submission" date="2022-07" db="EMBL/GenBank/DDBJ databases">
        <title>Fungi with potential for degradation of polypropylene.</title>
        <authorList>
            <person name="Gostincar C."/>
        </authorList>
    </citation>
    <scope>NUCLEOTIDE SEQUENCE</scope>
    <source>
        <strain evidence="9">EXF-13308</strain>
    </source>
</reference>